<evidence type="ECO:0000256" key="2">
    <source>
        <dbReference type="ARBA" id="ARBA00007362"/>
    </source>
</evidence>
<dbReference type="SUPFAM" id="SSF103481">
    <property type="entry name" value="Multidrug resistance efflux transporter EmrE"/>
    <property type="match status" value="2"/>
</dbReference>
<proteinExistence type="inferred from homology"/>
<feature type="transmembrane region" description="Helical" evidence="8">
    <location>
        <begin position="37"/>
        <end position="54"/>
    </location>
</feature>
<dbReference type="PANTHER" id="PTHR22911">
    <property type="entry name" value="ACYL-MALONYL CONDENSING ENZYME-RELATED"/>
    <property type="match status" value="1"/>
</dbReference>
<keyword evidence="11" id="KW-1185">Reference proteome</keyword>
<evidence type="ECO:0000313" key="11">
    <source>
        <dbReference type="Proteomes" id="UP000279194"/>
    </source>
</evidence>
<feature type="transmembrane region" description="Helical" evidence="8">
    <location>
        <begin position="106"/>
        <end position="123"/>
    </location>
</feature>
<evidence type="ECO:0000256" key="4">
    <source>
        <dbReference type="ARBA" id="ARBA00022475"/>
    </source>
</evidence>
<evidence type="ECO:0000256" key="1">
    <source>
        <dbReference type="ARBA" id="ARBA00004651"/>
    </source>
</evidence>
<dbReference type="InterPro" id="IPR037185">
    <property type="entry name" value="EmrE-like"/>
</dbReference>
<feature type="transmembrane region" description="Helical" evidence="8">
    <location>
        <begin position="130"/>
        <end position="148"/>
    </location>
</feature>
<dbReference type="GO" id="GO:0005886">
    <property type="term" value="C:plasma membrane"/>
    <property type="evidence" value="ECO:0007669"/>
    <property type="project" value="UniProtKB-SubCell"/>
</dbReference>
<dbReference type="OrthoDB" id="369870at2"/>
<dbReference type="RefSeq" id="WP_121834572.1">
    <property type="nucleotide sequence ID" value="NZ_RCVM01000002.1"/>
</dbReference>
<evidence type="ECO:0000256" key="8">
    <source>
        <dbReference type="SAM" id="Phobius"/>
    </source>
</evidence>
<dbReference type="NCBIfam" id="TIGR00688">
    <property type="entry name" value="rarD"/>
    <property type="match status" value="1"/>
</dbReference>
<evidence type="ECO:0000259" key="9">
    <source>
        <dbReference type="Pfam" id="PF00892"/>
    </source>
</evidence>
<reference evidence="10 11" key="1">
    <citation type="submission" date="2018-10" db="EMBL/GenBank/DDBJ databases">
        <title>Streptococcus hillyeri sp. nov., isolated from equine tracheal sample.</title>
        <authorList>
            <person name="Macfadyen A.C."/>
            <person name="Waller A."/>
            <person name="Paterson G.K."/>
        </authorList>
    </citation>
    <scope>NUCLEOTIDE SEQUENCE [LARGE SCALE GENOMIC DNA]</scope>
    <source>
        <strain evidence="10 11">28462</strain>
    </source>
</reference>
<organism evidence="10 11">
    <name type="scientific">Streptococcus hillyeri</name>
    <dbReference type="NCBI Taxonomy" id="2282420"/>
    <lineage>
        <taxon>Bacteria</taxon>
        <taxon>Bacillati</taxon>
        <taxon>Bacillota</taxon>
        <taxon>Bacilli</taxon>
        <taxon>Lactobacillales</taxon>
        <taxon>Streptococcaceae</taxon>
        <taxon>Streptococcus</taxon>
    </lineage>
</organism>
<keyword evidence="3" id="KW-0813">Transport</keyword>
<keyword evidence="5 8" id="KW-0812">Transmembrane</keyword>
<keyword evidence="6 8" id="KW-1133">Transmembrane helix</keyword>
<feature type="transmembrane region" description="Helical" evidence="8">
    <location>
        <begin position="270"/>
        <end position="288"/>
    </location>
</feature>
<comment type="caution">
    <text evidence="10">The sequence shown here is derived from an EMBL/GenBank/DDBJ whole genome shotgun (WGS) entry which is preliminary data.</text>
</comment>
<keyword evidence="7 8" id="KW-0472">Membrane</keyword>
<dbReference type="InterPro" id="IPR004626">
    <property type="entry name" value="RarD"/>
</dbReference>
<gene>
    <name evidence="10" type="primary">rarD</name>
    <name evidence="10" type="ORF">EAF07_01700</name>
</gene>
<dbReference type="Pfam" id="PF00892">
    <property type="entry name" value="EamA"/>
    <property type="match status" value="1"/>
</dbReference>
<evidence type="ECO:0000313" key="10">
    <source>
        <dbReference type="EMBL" id="RLY04730.1"/>
    </source>
</evidence>
<feature type="domain" description="EamA" evidence="9">
    <location>
        <begin position="6"/>
        <end position="146"/>
    </location>
</feature>
<evidence type="ECO:0000256" key="6">
    <source>
        <dbReference type="ARBA" id="ARBA00022989"/>
    </source>
</evidence>
<dbReference type="AlphaFoldDB" id="A0A3L9E0R7"/>
<feature type="transmembrane region" description="Helical" evidence="8">
    <location>
        <begin position="214"/>
        <end position="233"/>
    </location>
</feature>
<protein>
    <submittedName>
        <fullName evidence="10">EamA family transporter RarD</fullName>
    </submittedName>
</protein>
<feature type="transmembrane region" description="Helical" evidence="8">
    <location>
        <begin position="75"/>
        <end position="94"/>
    </location>
</feature>
<feature type="transmembrane region" description="Helical" evidence="8">
    <location>
        <begin position="245"/>
        <end position="264"/>
    </location>
</feature>
<comment type="similarity">
    <text evidence="2">Belongs to the EamA transporter family.</text>
</comment>
<name>A0A3L9E0R7_9STRE</name>
<feature type="transmembrane region" description="Helical" evidence="8">
    <location>
        <begin position="181"/>
        <end position="202"/>
    </location>
</feature>
<comment type="subcellular location">
    <subcellularLocation>
        <location evidence="1">Cell membrane</location>
        <topology evidence="1">Multi-pass membrane protein</topology>
    </subcellularLocation>
</comment>
<evidence type="ECO:0000256" key="3">
    <source>
        <dbReference type="ARBA" id="ARBA00022448"/>
    </source>
</evidence>
<evidence type="ECO:0000256" key="7">
    <source>
        <dbReference type="ARBA" id="ARBA00023136"/>
    </source>
</evidence>
<dbReference type="EMBL" id="RCVM01000002">
    <property type="protein sequence ID" value="RLY04730.1"/>
    <property type="molecule type" value="Genomic_DNA"/>
</dbReference>
<accession>A0A3L9E0R7</accession>
<evidence type="ECO:0000256" key="5">
    <source>
        <dbReference type="ARBA" id="ARBA00022692"/>
    </source>
</evidence>
<sequence>MSESRKGLIYAFCAYLAWALLSLYWKALGGVPAHTTFSYRIVWTFVTMLAYFILTRQTSKLTKELTYLKNTSKPLWTMIFASLFIAVNWLVYIYAVGSGQATESSLGYYLMPLVSVLLSILFLGEKLVRLEWIAVALAALGVLVLIALTGQLPLVTFILALSFGIYGLLKKQVKLSSDVAMLVEAGIILPFAVGYLIFLSPVGWFDVSLIEQGLLALSGIITAIPLLLFAEAVKRAPLNQVGFIQYFNPTLQLFIAVFIFGEGITGGEMVGFATIWLAVGVFVFAQLFQKNK</sequence>
<keyword evidence="4" id="KW-1003">Cell membrane</keyword>
<dbReference type="Proteomes" id="UP000279194">
    <property type="component" value="Unassembled WGS sequence"/>
</dbReference>
<dbReference type="InterPro" id="IPR000620">
    <property type="entry name" value="EamA_dom"/>
</dbReference>
<feature type="transmembrane region" description="Helical" evidence="8">
    <location>
        <begin position="7"/>
        <end position="25"/>
    </location>
</feature>
<feature type="transmembrane region" description="Helical" evidence="8">
    <location>
        <begin position="154"/>
        <end position="169"/>
    </location>
</feature>
<dbReference type="PANTHER" id="PTHR22911:SF137">
    <property type="entry name" value="SOLUTE CARRIER FAMILY 35 MEMBER G2-RELATED"/>
    <property type="match status" value="1"/>
</dbReference>